<accession>A0A9K3KZJ9</accession>
<feature type="compositionally biased region" description="Low complexity" evidence="1">
    <location>
        <begin position="398"/>
        <end position="408"/>
    </location>
</feature>
<organism evidence="2 3">
    <name type="scientific">Nitzschia inconspicua</name>
    <dbReference type="NCBI Taxonomy" id="303405"/>
    <lineage>
        <taxon>Eukaryota</taxon>
        <taxon>Sar</taxon>
        <taxon>Stramenopiles</taxon>
        <taxon>Ochrophyta</taxon>
        <taxon>Bacillariophyta</taxon>
        <taxon>Bacillariophyceae</taxon>
        <taxon>Bacillariophycidae</taxon>
        <taxon>Bacillariales</taxon>
        <taxon>Bacillariaceae</taxon>
        <taxon>Nitzschia</taxon>
    </lineage>
</organism>
<feature type="region of interest" description="Disordered" evidence="1">
    <location>
        <begin position="387"/>
        <end position="418"/>
    </location>
</feature>
<protein>
    <submittedName>
        <fullName evidence="2">Uncharacterized protein</fullName>
    </submittedName>
</protein>
<evidence type="ECO:0000256" key="1">
    <source>
        <dbReference type="SAM" id="MobiDB-lite"/>
    </source>
</evidence>
<dbReference type="AlphaFoldDB" id="A0A9K3KZJ9"/>
<evidence type="ECO:0000313" key="3">
    <source>
        <dbReference type="Proteomes" id="UP000693970"/>
    </source>
</evidence>
<feature type="region of interest" description="Disordered" evidence="1">
    <location>
        <begin position="1"/>
        <end position="40"/>
    </location>
</feature>
<keyword evidence="3" id="KW-1185">Reference proteome</keyword>
<dbReference type="Proteomes" id="UP000693970">
    <property type="component" value="Unassembled WGS sequence"/>
</dbReference>
<evidence type="ECO:0000313" key="2">
    <source>
        <dbReference type="EMBL" id="KAG7352566.1"/>
    </source>
</evidence>
<dbReference type="OrthoDB" id="56570at2759"/>
<comment type="caution">
    <text evidence="2">The sequence shown here is derived from an EMBL/GenBank/DDBJ whole genome shotgun (WGS) entry which is preliminary data.</text>
</comment>
<reference evidence="2" key="2">
    <citation type="submission" date="2021-04" db="EMBL/GenBank/DDBJ databases">
        <authorList>
            <person name="Podell S."/>
        </authorList>
    </citation>
    <scope>NUCLEOTIDE SEQUENCE</scope>
    <source>
        <strain evidence="2">Hildebrandi</strain>
    </source>
</reference>
<dbReference type="EMBL" id="JAGRRH010000017">
    <property type="protein sequence ID" value="KAG7352566.1"/>
    <property type="molecule type" value="Genomic_DNA"/>
</dbReference>
<sequence>MNSAVENSAVEHTEAEEDSESPLAKRAKTSSRDDTLPPALEGLTEKDYKRIISEEVVLDKDHSAHGYEKGETYSMAMAVASKDGDQPAIDISKLHLLKLRKLAKNFGIKMISKMPSAVIRIHLARNAHIGSILDNATKIKSPPSHAKRMQNTIVRLVNVIFSRGFIQGLMKWNNHRKRADHETGVGGTMDRFFVQVHTAMYAIDEDDGGEEKIPDVADREDDRSIHSFDAGDAPDDSLELEHVNLVLKRTTNDNDPYASLSRFEERTDLDHEKVGLYFELADPDPGQYMKLPSKMLRGWTGDLLRARKKLIENMKSVQDFDKSFSPFMDARLKGDSTSLDVGKDDDFSAMTGGNDTTVTKQGESMERMANYFELIQQSTSIAAAAATAASHEQRKTNQEQQKTNQEQRLISQDTRQETRKINEQQLRLSIMQEAEMLKSSSTFRASPRVSTRFVNDSTLIRSDR</sequence>
<gene>
    <name evidence="2" type="ORF">IV203_008614</name>
</gene>
<name>A0A9K3KZJ9_9STRA</name>
<reference evidence="2" key="1">
    <citation type="journal article" date="2021" name="Sci. Rep.">
        <title>Diploid genomic architecture of Nitzschia inconspicua, an elite biomass production diatom.</title>
        <authorList>
            <person name="Oliver A."/>
            <person name="Podell S."/>
            <person name="Pinowska A."/>
            <person name="Traller J.C."/>
            <person name="Smith S.R."/>
            <person name="McClure R."/>
            <person name="Beliaev A."/>
            <person name="Bohutskyi P."/>
            <person name="Hill E.A."/>
            <person name="Rabines A."/>
            <person name="Zheng H."/>
            <person name="Allen L.Z."/>
            <person name="Kuo A."/>
            <person name="Grigoriev I.V."/>
            <person name="Allen A.E."/>
            <person name="Hazlebeck D."/>
            <person name="Allen E.E."/>
        </authorList>
    </citation>
    <scope>NUCLEOTIDE SEQUENCE</scope>
    <source>
        <strain evidence="2">Hildebrandi</strain>
    </source>
</reference>
<proteinExistence type="predicted"/>